<evidence type="ECO:0000256" key="8">
    <source>
        <dbReference type="ARBA" id="ARBA00022840"/>
    </source>
</evidence>
<dbReference type="Gene3D" id="3.40.50.620">
    <property type="entry name" value="HUPs"/>
    <property type="match status" value="1"/>
</dbReference>
<keyword evidence="10" id="KW-0175">Coiled coil</keyword>
<keyword evidence="6 13" id="KW-0418">Kinase</keyword>
<evidence type="ECO:0000256" key="2">
    <source>
        <dbReference type="ARBA" id="ARBA00004906"/>
    </source>
</evidence>
<dbReference type="Pfam" id="PF04564">
    <property type="entry name" value="U-box"/>
    <property type="match status" value="1"/>
</dbReference>
<evidence type="ECO:0000256" key="10">
    <source>
        <dbReference type="SAM" id="Coils"/>
    </source>
</evidence>
<protein>
    <recommendedName>
        <fullName evidence="3">RING-type E3 ubiquitin transferase</fullName>
        <ecNumber evidence="3">2.3.2.27</ecNumber>
    </recommendedName>
</protein>
<dbReference type="Pfam" id="PF00069">
    <property type="entry name" value="Pkinase"/>
    <property type="match status" value="1"/>
</dbReference>
<dbReference type="PROSITE" id="PS51698">
    <property type="entry name" value="U_BOX"/>
    <property type="match status" value="1"/>
</dbReference>
<accession>A0AAV8H1N8</accession>
<evidence type="ECO:0000256" key="4">
    <source>
        <dbReference type="ARBA" id="ARBA00022679"/>
    </source>
</evidence>
<organism evidence="13 14">
    <name type="scientific">Rhynchospora pubera</name>
    <dbReference type="NCBI Taxonomy" id="906938"/>
    <lineage>
        <taxon>Eukaryota</taxon>
        <taxon>Viridiplantae</taxon>
        <taxon>Streptophyta</taxon>
        <taxon>Embryophyta</taxon>
        <taxon>Tracheophyta</taxon>
        <taxon>Spermatophyta</taxon>
        <taxon>Magnoliopsida</taxon>
        <taxon>Liliopsida</taxon>
        <taxon>Poales</taxon>
        <taxon>Cyperaceae</taxon>
        <taxon>Cyperoideae</taxon>
        <taxon>Rhynchosporeae</taxon>
        <taxon>Rhynchospora</taxon>
    </lineage>
</organism>
<keyword evidence="7" id="KW-0833">Ubl conjugation pathway</keyword>
<feature type="binding site" evidence="9">
    <location>
        <position position="518"/>
    </location>
    <ligand>
        <name>ATP</name>
        <dbReference type="ChEBI" id="CHEBI:30616"/>
    </ligand>
</feature>
<dbReference type="InterPro" id="IPR051348">
    <property type="entry name" value="U-box_ubiquitin_ligases"/>
</dbReference>
<evidence type="ECO:0000256" key="9">
    <source>
        <dbReference type="PROSITE-ProRule" id="PRU10141"/>
    </source>
</evidence>
<evidence type="ECO:0000256" key="5">
    <source>
        <dbReference type="ARBA" id="ARBA00022741"/>
    </source>
</evidence>
<dbReference type="CDD" id="cd01989">
    <property type="entry name" value="USP_STK_Ubox_N"/>
    <property type="match status" value="1"/>
</dbReference>
<dbReference type="PROSITE" id="PS00107">
    <property type="entry name" value="PROTEIN_KINASE_ATP"/>
    <property type="match status" value="1"/>
</dbReference>
<dbReference type="SMART" id="SM00504">
    <property type="entry name" value="Ubox"/>
    <property type="match status" value="1"/>
</dbReference>
<dbReference type="PANTHER" id="PTHR45647:SF100">
    <property type="entry name" value="U-BOX DOMAIN-CONTAINING PROTEIN 33"/>
    <property type="match status" value="1"/>
</dbReference>
<evidence type="ECO:0000259" key="11">
    <source>
        <dbReference type="PROSITE" id="PS50011"/>
    </source>
</evidence>
<dbReference type="GO" id="GO:0016567">
    <property type="term" value="P:protein ubiquitination"/>
    <property type="evidence" value="ECO:0007669"/>
    <property type="project" value="InterPro"/>
</dbReference>
<dbReference type="EC" id="2.3.2.27" evidence="3"/>
<dbReference type="InterPro" id="IPR003613">
    <property type="entry name" value="Ubox_domain"/>
</dbReference>
<evidence type="ECO:0000256" key="7">
    <source>
        <dbReference type="ARBA" id="ARBA00022786"/>
    </source>
</evidence>
<evidence type="ECO:0000313" key="13">
    <source>
        <dbReference type="EMBL" id="KAJ4811813.1"/>
    </source>
</evidence>
<dbReference type="EMBL" id="JAMFTS010000001">
    <property type="protein sequence ID" value="KAJ4811813.1"/>
    <property type="molecule type" value="Genomic_DNA"/>
</dbReference>
<sequence length="854" mass="96836">MNTGFWSKCWTPTRTMREREEEVVAAQPSGKEEKVHVAVSDNINEAKSTLIWVMQNFHRNTKIILTHVHVPTQAIPRKFLWNNFEEQGRAYRHLERARIEDRLNWYIQEYSKHDVTAEKLVIEMNNIAEGILQLISIHGVTTLVMGAAADRHYSKKMKRPKSKKAIRVMEKADSFCKIWFVCKGALICTREGSGIIPSPNSMPGSIPSALVRISTLLAQSSMPANLQCSNKFTGPTRLDNFNRPQAADLIYPLKGISKDDPSNLENTVLRTAYDDLAINTWSRNDANEAMVHSAYGESEDGSQLLTLGTHHPDGLRMDDDIYEKFKEALNKVEAAKTEALEDSNKRKKAEMDLLSALQKVREINTFYRNESKQRQGVEEKLIQERQENNHLRSQIDDICNKLQEAEKRKIENEQRNIELEQVTKKLEDKLLDVEHLIESLKVENHNLQCERDDAVNKLEENKQAQQKMFVHNDLSINEFSYDELITATRWFAEEQKIGEGSSGIVYKGFLRNTPVAVKVLHWNGMKGISEFHREVAVLSRIRHPNLVTLIGTCPEIQALVYEYLQNGSLEDYLACSKNTLPLPWQTRTRIIGEICSALMFLRSNQPHPVVHGDLKPENILLDANLVSKISNFGMSETLVQSNEGTSSEFPTTNPKGNLFYMSAELISNGDVTTKSDVYSLGIIILRLLTGWQPLNISKRVEKEIQNGNLHSVIDPSAGDWPFIQVSQLAHLGLKCTELSGMKLVDLSNDVWQVIKPMMQVAASSVCPLSFDSASDDQQVPSYFICPIFQEIMRDPHIAADGFTYEAEAIRGWLNSGHHTSPMTNLKLANHELIPNRALRSAILEWVPQGPHLNQ</sequence>
<keyword evidence="14" id="KW-1185">Reference proteome</keyword>
<dbReference type="SMART" id="SM00220">
    <property type="entry name" value="S_TKc"/>
    <property type="match status" value="1"/>
</dbReference>
<dbReference type="Gene3D" id="3.30.200.20">
    <property type="entry name" value="Phosphorylase Kinase, domain 1"/>
    <property type="match status" value="1"/>
</dbReference>
<reference evidence="13" key="1">
    <citation type="submission" date="2022-08" db="EMBL/GenBank/DDBJ databases">
        <authorList>
            <person name="Marques A."/>
        </authorList>
    </citation>
    <scope>NUCLEOTIDE SEQUENCE</scope>
    <source>
        <strain evidence="13">RhyPub2mFocal</strain>
        <tissue evidence="13">Leaves</tissue>
    </source>
</reference>
<dbReference type="InterPro" id="IPR017441">
    <property type="entry name" value="Protein_kinase_ATP_BS"/>
</dbReference>
<feature type="coiled-coil region" evidence="10">
    <location>
        <begin position="367"/>
        <end position="467"/>
    </location>
</feature>
<dbReference type="InterPro" id="IPR000719">
    <property type="entry name" value="Prot_kinase_dom"/>
</dbReference>
<keyword evidence="8 9" id="KW-0067">ATP-binding</keyword>
<proteinExistence type="predicted"/>
<gene>
    <name evidence="13" type="ORF">LUZ62_024379</name>
</gene>
<dbReference type="InterPro" id="IPR011009">
    <property type="entry name" value="Kinase-like_dom_sf"/>
</dbReference>
<feature type="domain" description="Protein kinase" evidence="11">
    <location>
        <begin position="491"/>
        <end position="783"/>
    </location>
</feature>
<evidence type="ECO:0000313" key="14">
    <source>
        <dbReference type="Proteomes" id="UP001140206"/>
    </source>
</evidence>
<dbReference type="InterPro" id="IPR008271">
    <property type="entry name" value="Ser/Thr_kinase_AS"/>
</dbReference>
<comment type="pathway">
    <text evidence="2">Protein modification; protein ubiquitination.</text>
</comment>
<dbReference type="CDD" id="cd16655">
    <property type="entry name" value="RING-Ubox_WDSUB1-like"/>
    <property type="match status" value="1"/>
</dbReference>
<evidence type="ECO:0000256" key="6">
    <source>
        <dbReference type="ARBA" id="ARBA00022777"/>
    </source>
</evidence>
<dbReference type="PANTHER" id="PTHR45647">
    <property type="entry name" value="OS02G0152300 PROTEIN"/>
    <property type="match status" value="1"/>
</dbReference>
<dbReference type="SUPFAM" id="SSF56112">
    <property type="entry name" value="Protein kinase-like (PK-like)"/>
    <property type="match status" value="1"/>
</dbReference>
<comment type="caution">
    <text evidence="13">The sequence shown here is derived from an EMBL/GenBank/DDBJ whole genome shotgun (WGS) entry which is preliminary data.</text>
</comment>
<dbReference type="SUPFAM" id="SSF57850">
    <property type="entry name" value="RING/U-box"/>
    <property type="match status" value="1"/>
</dbReference>
<keyword evidence="4" id="KW-0808">Transferase</keyword>
<keyword evidence="5 9" id="KW-0547">Nucleotide-binding</keyword>
<dbReference type="SUPFAM" id="SSF52402">
    <property type="entry name" value="Adenine nucleotide alpha hydrolases-like"/>
    <property type="match status" value="1"/>
</dbReference>
<dbReference type="InterPro" id="IPR014729">
    <property type="entry name" value="Rossmann-like_a/b/a_fold"/>
</dbReference>
<dbReference type="GO" id="GO:0061630">
    <property type="term" value="F:ubiquitin protein ligase activity"/>
    <property type="evidence" value="ECO:0007669"/>
    <property type="project" value="UniProtKB-EC"/>
</dbReference>
<dbReference type="PROSITE" id="PS00108">
    <property type="entry name" value="PROTEIN_KINASE_ST"/>
    <property type="match status" value="1"/>
</dbReference>
<dbReference type="InterPro" id="IPR013083">
    <property type="entry name" value="Znf_RING/FYVE/PHD"/>
</dbReference>
<comment type="catalytic activity">
    <reaction evidence="1">
        <text>S-ubiquitinyl-[E2 ubiquitin-conjugating enzyme]-L-cysteine + [acceptor protein]-L-lysine = [E2 ubiquitin-conjugating enzyme]-L-cysteine + N(6)-ubiquitinyl-[acceptor protein]-L-lysine.</text>
        <dbReference type="EC" id="2.3.2.27"/>
    </reaction>
</comment>
<dbReference type="AlphaFoldDB" id="A0AAV8H1N8"/>
<dbReference type="Proteomes" id="UP001140206">
    <property type="component" value="Chromosome 1"/>
</dbReference>
<evidence type="ECO:0000256" key="3">
    <source>
        <dbReference type="ARBA" id="ARBA00012483"/>
    </source>
</evidence>
<name>A0AAV8H1N8_9POAL</name>
<evidence type="ECO:0000256" key="1">
    <source>
        <dbReference type="ARBA" id="ARBA00000900"/>
    </source>
</evidence>
<dbReference type="PROSITE" id="PS50011">
    <property type="entry name" value="PROTEIN_KINASE_DOM"/>
    <property type="match status" value="1"/>
</dbReference>
<dbReference type="Gene3D" id="3.30.40.10">
    <property type="entry name" value="Zinc/RING finger domain, C3HC4 (zinc finger)"/>
    <property type="match status" value="1"/>
</dbReference>
<dbReference type="Gene3D" id="1.10.510.10">
    <property type="entry name" value="Transferase(Phosphotransferase) domain 1"/>
    <property type="match status" value="1"/>
</dbReference>
<dbReference type="GO" id="GO:0005524">
    <property type="term" value="F:ATP binding"/>
    <property type="evidence" value="ECO:0007669"/>
    <property type="project" value="UniProtKB-UniRule"/>
</dbReference>
<dbReference type="GO" id="GO:0004672">
    <property type="term" value="F:protein kinase activity"/>
    <property type="evidence" value="ECO:0007669"/>
    <property type="project" value="InterPro"/>
</dbReference>
<feature type="domain" description="U-box" evidence="12">
    <location>
        <begin position="778"/>
        <end position="852"/>
    </location>
</feature>
<evidence type="ECO:0000259" key="12">
    <source>
        <dbReference type="PROSITE" id="PS51698"/>
    </source>
</evidence>